<dbReference type="EMBL" id="FNIR01000019">
    <property type="protein sequence ID" value="SDP63307.1"/>
    <property type="molecule type" value="Genomic_DNA"/>
</dbReference>
<dbReference type="STRING" id="1052260.SAMN05660199_04431"/>
<gene>
    <name evidence="1" type="ORF">SAMN05660199_04431</name>
</gene>
<accession>A0A1H0UAL4</accession>
<protein>
    <submittedName>
        <fullName evidence="1">Uncharacterized protein</fullName>
    </submittedName>
</protein>
<name>A0A1H0UAL4_9ACTN</name>
<organism evidence="1 2">
    <name type="scientific">Klenkia soli</name>
    <dbReference type="NCBI Taxonomy" id="1052260"/>
    <lineage>
        <taxon>Bacteria</taxon>
        <taxon>Bacillati</taxon>
        <taxon>Actinomycetota</taxon>
        <taxon>Actinomycetes</taxon>
        <taxon>Geodermatophilales</taxon>
        <taxon>Geodermatophilaceae</taxon>
        <taxon>Klenkia</taxon>
    </lineage>
</organism>
<dbReference type="Proteomes" id="UP000199088">
    <property type="component" value="Unassembled WGS sequence"/>
</dbReference>
<proteinExistence type="predicted"/>
<dbReference type="AlphaFoldDB" id="A0A1H0UAL4"/>
<dbReference type="OrthoDB" id="4774719at2"/>
<dbReference type="RefSeq" id="WP_091250197.1">
    <property type="nucleotide sequence ID" value="NZ_FNIR01000019.1"/>
</dbReference>
<sequence length="237" mass="25028">MKIPLLPGPGDVLSAAEGLRDLVTESLALVPRVVTAVGQAELLLDRVSVLLARVEAVVDRAEDAVAGVAATKERADAAIRGVESTRTAADAAISGVEGTRRAADGLVTEARATRANADELVGSASGLLDRTSPLLAAYEPTLTQLAPLLKRFADDLDPVEVEALVKLVDRLPTLVGHLDEDVLPVLASLDNVAPDVHALLDTVQDLRELAKGFPGSKLFRRRGAEEIAEEEAEQRSR</sequence>
<evidence type="ECO:0000313" key="2">
    <source>
        <dbReference type="Proteomes" id="UP000199088"/>
    </source>
</evidence>
<keyword evidence="2" id="KW-1185">Reference proteome</keyword>
<evidence type="ECO:0000313" key="1">
    <source>
        <dbReference type="EMBL" id="SDP63307.1"/>
    </source>
</evidence>
<reference evidence="2" key="1">
    <citation type="submission" date="2016-10" db="EMBL/GenBank/DDBJ databases">
        <authorList>
            <person name="Varghese N."/>
            <person name="Submissions S."/>
        </authorList>
    </citation>
    <scope>NUCLEOTIDE SEQUENCE [LARGE SCALE GENOMIC DNA]</scope>
    <source>
        <strain evidence="2">DSM 45843</strain>
    </source>
</reference>